<dbReference type="Proteomes" id="UP001165960">
    <property type="component" value="Unassembled WGS sequence"/>
</dbReference>
<gene>
    <name evidence="1" type="ORF">DSO57_1039635</name>
</gene>
<protein>
    <submittedName>
        <fullName evidence="1">Uncharacterized protein</fullName>
    </submittedName>
</protein>
<dbReference type="EMBL" id="QTSX02005129">
    <property type="protein sequence ID" value="KAJ9060826.1"/>
    <property type="molecule type" value="Genomic_DNA"/>
</dbReference>
<accession>A0ACC2SEP1</accession>
<proteinExistence type="predicted"/>
<organism evidence="1 2">
    <name type="scientific">Entomophthora muscae</name>
    <dbReference type="NCBI Taxonomy" id="34485"/>
    <lineage>
        <taxon>Eukaryota</taxon>
        <taxon>Fungi</taxon>
        <taxon>Fungi incertae sedis</taxon>
        <taxon>Zoopagomycota</taxon>
        <taxon>Entomophthoromycotina</taxon>
        <taxon>Entomophthoromycetes</taxon>
        <taxon>Entomophthorales</taxon>
        <taxon>Entomophthoraceae</taxon>
        <taxon>Entomophthora</taxon>
    </lineage>
</organism>
<comment type="caution">
    <text evidence="1">The sequence shown here is derived from an EMBL/GenBank/DDBJ whole genome shotgun (WGS) entry which is preliminary data.</text>
</comment>
<reference evidence="1" key="1">
    <citation type="submission" date="2022-04" db="EMBL/GenBank/DDBJ databases">
        <title>Genome of the entomopathogenic fungus Entomophthora muscae.</title>
        <authorList>
            <person name="Elya C."/>
            <person name="Lovett B.R."/>
            <person name="Lee E."/>
            <person name="Macias A.M."/>
            <person name="Hajek A.E."/>
            <person name="De Bivort B.L."/>
            <person name="Kasson M.T."/>
            <person name="De Fine Licht H.H."/>
            <person name="Stajich J.E."/>
        </authorList>
    </citation>
    <scope>NUCLEOTIDE SEQUENCE</scope>
    <source>
        <strain evidence="1">Berkeley</strain>
    </source>
</reference>
<sequence>MDSIPLNDVYACQLGSIGSISSNPNANQHSNSSGPLTHLHSDQPPLNLSIHDAIQIGLALEAEDSSPFGFSFEEKGSEPEQIESSSPLIKGTRQRRVTSKADLAGHTWSFDVNKKENPLLFINSYHFRMDKGVYGPGVGAERLLPTNSYNWICVTGKCKVRANTRGQKLYHLTSHEHLHDTQVNQSAVRRIEAIVHNAAKRSREDADELIARLQAENAVIFAGVDITSSHIRNVVKKARPTSQPKLEIRNLASLEAPKSHSFTLRGALFLQYFSPAEEGNNRFQVFSTQRNFERLATATQWHIDGSFGVCPKPFESVLIVSAEVRSKLMPLVYFLLPNKLQSTYTECFTYLLSKVGCCRPSSITMDFEPTQHAALKALLPNTFFRGCFFYFCQALYRRIYGVADLRQFNNLPATSSKLRMLLALAYVPPQAVQSYFSTILNDPFYTEHQATLAPLLEYMACIWIGFFNSKGAWVQPRVQLPWNCFNDAIQKRASNKGYIEYLHTSLNKASHIRGFDASGFGNYILSQQELVDSDLDLAQNNTALLPREPSAAAAKRDFDLYSLCSLADETTDKAIFLENLSRILVFGGHQITTTYEPASDMALSVKIKVA</sequence>
<name>A0ACC2SEP1_9FUNG</name>
<keyword evidence="2" id="KW-1185">Reference proteome</keyword>
<evidence type="ECO:0000313" key="2">
    <source>
        <dbReference type="Proteomes" id="UP001165960"/>
    </source>
</evidence>
<evidence type="ECO:0000313" key="1">
    <source>
        <dbReference type="EMBL" id="KAJ9060826.1"/>
    </source>
</evidence>